<feature type="compositionally biased region" description="Basic and acidic residues" evidence="25">
    <location>
        <begin position="600"/>
        <end position="610"/>
    </location>
</feature>
<evidence type="ECO:0000256" key="7">
    <source>
        <dbReference type="ARBA" id="ARBA00022548"/>
    </source>
</evidence>
<evidence type="ECO:0000256" key="25">
    <source>
        <dbReference type="SAM" id="MobiDB-lite"/>
    </source>
</evidence>
<feature type="region of interest" description="Disordered" evidence="25">
    <location>
        <begin position="588"/>
        <end position="611"/>
    </location>
</feature>
<gene>
    <name evidence="27" type="ORF">QQF64_024462</name>
</gene>
<evidence type="ECO:0000256" key="18">
    <source>
        <dbReference type="ARBA" id="ARBA00023163"/>
    </source>
</evidence>
<evidence type="ECO:0000256" key="10">
    <source>
        <dbReference type="ARBA" id="ARBA00022968"/>
    </source>
</evidence>
<evidence type="ECO:0000256" key="13">
    <source>
        <dbReference type="ARBA" id="ARBA00023098"/>
    </source>
</evidence>
<name>A0ABR3NLL5_9TELE</name>
<keyword evidence="28" id="KW-1185">Reference proteome</keyword>
<evidence type="ECO:0000256" key="8">
    <source>
        <dbReference type="ARBA" id="ARBA00022692"/>
    </source>
</evidence>
<evidence type="ECO:0000313" key="28">
    <source>
        <dbReference type="Proteomes" id="UP001558613"/>
    </source>
</evidence>
<evidence type="ECO:0000256" key="14">
    <source>
        <dbReference type="ARBA" id="ARBA00023121"/>
    </source>
</evidence>
<keyword evidence="16" id="KW-0472">Membrane</keyword>
<keyword evidence="12" id="KW-0805">Transcription regulation</keyword>
<evidence type="ECO:0000256" key="11">
    <source>
        <dbReference type="ARBA" id="ARBA00022989"/>
    </source>
</evidence>
<keyword evidence="21" id="KW-0753">Steroid metabolism</keyword>
<comment type="subcellular location">
    <subcellularLocation>
        <location evidence="3">Endoplasmic reticulum membrane</location>
        <topology evidence="3">Single-pass type II membrane protein</topology>
    </subcellularLocation>
    <subcellularLocation>
        <location evidence="2">Endoplasmic reticulum membrane</location>
        <topology evidence="2">Single-pass type III membrane protein</topology>
    </subcellularLocation>
    <subcellularLocation>
        <location evidence="1">Nucleus</location>
    </subcellularLocation>
</comment>
<keyword evidence="11" id="KW-1133">Transmembrane helix</keyword>
<evidence type="ECO:0000256" key="12">
    <source>
        <dbReference type="ARBA" id="ARBA00023015"/>
    </source>
</evidence>
<organism evidence="27 28">
    <name type="scientific">Cirrhinus molitorella</name>
    <name type="common">mud carp</name>
    <dbReference type="NCBI Taxonomy" id="172907"/>
    <lineage>
        <taxon>Eukaryota</taxon>
        <taxon>Metazoa</taxon>
        <taxon>Chordata</taxon>
        <taxon>Craniata</taxon>
        <taxon>Vertebrata</taxon>
        <taxon>Euteleostomi</taxon>
        <taxon>Actinopterygii</taxon>
        <taxon>Neopterygii</taxon>
        <taxon>Teleostei</taxon>
        <taxon>Ostariophysi</taxon>
        <taxon>Cypriniformes</taxon>
        <taxon>Cyprinidae</taxon>
        <taxon>Labeoninae</taxon>
        <taxon>Labeonini</taxon>
        <taxon>Cirrhinus</taxon>
    </lineage>
</organism>
<dbReference type="Proteomes" id="UP001558613">
    <property type="component" value="Unassembled WGS sequence"/>
</dbReference>
<keyword evidence="10" id="KW-0735">Signal-anchor</keyword>
<evidence type="ECO:0000256" key="9">
    <source>
        <dbReference type="ARBA" id="ARBA00022824"/>
    </source>
</evidence>
<dbReference type="EMBL" id="JAYMGO010000003">
    <property type="protein sequence ID" value="KAL1277789.1"/>
    <property type="molecule type" value="Genomic_DNA"/>
</dbReference>
<evidence type="ECO:0000256" key="16">
    <source>
        <dbReference type="ARBA" id="ARBA00023136"/>
    </source>
</evidence>
<evidence type="ECO:0000313" key="27">
    <source>
        <dbReference type="EMBL" id="KAL1277789.1"/>
    </source>
</evidence>
<evidence type="ECO:0000256" key="23">
    <source>
        <dbReference type="ARBA" id="ARBA00030985"/>
    </source>
</evidence>
<keyword evidence="14" id="KW-0446">Lipid-binding</keyword>
<feature type="domain" description="BZIP" evidence="26">
    <location>
        <begin position="661"/>
        <end position="724"/>
    </location>
</feature>
<dbReference type="PANTHER" id="PTHR24411">
    <property type="entry name" value="NUCLEAR FACTOR ERYTHROID 2-RELATED FACTOR"/>
    <property type="match status" value="1"/>
</dbReference>
<comment type="caution">
    <text evidence="27">The sequence shown here is derived from an EMBL/GenBank/DDBJ whole genome shotgun (WGS) entry which is preliminary data.</text>
</comment>
<evidence type="ECO:0000256" key="19">
    <source>
        <dbReference type="ARBA" id="ARBA00023166"/>
    </source>
</evidence>
<keyword evidence="18" id="KW-0804">Transcription</keyword>
<evidence type="ECO:0000256" key="15">
    <source>
        <dbReference type="ARBA" id="ARBA00023125"/>
    </source>
</evidence>
<reference evidence="27 28" key="1">
    <citation type="submission" date="2023-09" db="EMBL/GenBank/DDBJ databases">
        <authorList>
            <person name="Wang M."/>
        </authorList>
    </citation>
    <scope>NUCLEOTIDE SEQUENCE [LARGE SCALE GENOMIC DNA]</scope>
    <source>
        <strain evidence="27">GT-2023</strain>
        <tissue evidence="27">Liver</tissue>
    </source>
</reference>
<dbReference type="SUPFAM" id="SSF47454">
    <property type="entry name" value="A DNA-binding domain in eukaryotic transcription factors"/>
    <property type="match status" value="1"/>
</dbReference>
<feature type="region of interest" description="Disordered" evidence="25">
    <location>
        <begin position="749"/>
        <end position="777"/>
    </location>
</feature>
<dbReference type="InterPro" id="IPR004827">
    <property type="entry name" value="bZIP"/>
</dbReference>
<keyword evidence="17" id="KW-0010">Activator</keyword>
<dbReference type="InterPro" id="IPR004826">
    <property type="entry name" value="bZIP_Maf"/>
</dbReference>
<feature type="compositionally biased region" description="Basic residues" evidence="25">
    <location>
        <begin position="765"/>
        <end position="777"/>
    </location>
</feature>
<keyword evidence="20" id="KW-0325">Glycoprotein</keyword>
<evidence type="ECO:0000259" key="26">
    <source>
        <dbReference type="PROSITE" id="PS50217"/>
    </source>
</evidence>
<keyword evidence="9" id="KW-0256">Endoplasmic reticulum</keyword>
<evidence type="ECO:0000256" key="22">
    <source>
        <dbReference type="ARBA" id="ARBA00023242"/>
    </source>
</evidence>
<keyword evidence="22" id="KW-0539">Nucleus</keyword>
<dbReference type="Gene3D" id="1.10.880.10">
    <property type="entry name" value="Transcription factor, Skn-1-like, DNA-binding domain"/>
    <property type="match status" value="1"/>
</dbReference>
<keyword evidence="8" id="KW-0812">Transmembrane</keyword>
<dbReference type="SMART" id="SM00338">
    <property type="entry name" value="BRLZ"/>
    <property type="match status" value="1"/>
</dbReference>
<feature type="compositionally biased region" description="Polar residues" evidence="25">
    <location>
        <begin position="749"/>
        <end position="758"/>
    </location>
</feature>
<evidence type="ECO:0000256" key="21">
    <source>
        <dbReference type="ARBA" id="ARBA00023221"/>
    </source>
</evidence>
<evidence type="ECO:0000256" key="4">
    <source>
        <dbReference type="ARBA" id="ARBA00008157"/>
    </source>
</evidence>
<protein>
    <recommendedName>
        <fullName evidence="5">Endoplasmic reticulum membrane sensor NFE2L1</fullName>
    </recommendedName>
    <alternativeName>
        <fullName evidence="24">Nuclear factor erythroid 2-related factor 1</fullName>
    </alternativeName>
    <alternativeName>
        <fullName evidence="23">Nuclear factor, erythroid derived 2, like 1</fullName>
    </alternativeName>
</protein>
<dbReference type="InterPro" id="IPR008917">
    <property type="entry name" value="TF_DNA-bd_sf"/>
</dbReference>
<evidence type="ECO:0000256" key="5">
    <source>
        <dbReference type="ARBA" id="ARBA00020485"/>
    </source>
</evidence>
<keyword evidence="15" id="KW-0238">DNA-binding</keyword>
<keyword evidence="19" id="KW-1207">Sterol metabolism</keyword>
<dbReference type="InterPro" id="IPR047167">
    <property type="entry name" value="NFE2-like"/>
</dbReference>
<comment type="similarity">
    <text evidence="4">Belongs to the bZIP family. CNC subfamily.</text>
</comment>
<evidence type="ECO:0000256" key="20">
    <source>
        <dbReference type="ARBA" id="ARBA00023180"/>
    </source>
</evidence>
<keyword evidence="6" id="KW-0678">Repressor</keyword>
<evidence type="ECO:0000256" key="24">
    <source>
        <dbReference type="ARBA" id="ARBA00031659"/>
    </source>
</evidence>
<evidence type="ECO:0000256" key="1">
    <source>
        <dbReference type="ARBA" id="ARBA00004123"/>
    </source>
</evidence>
<dbReference type="PROSITE" id="PS00036">
    <property type="entry name" value="BZIP_BASIC"/>
    <property type="match status" value="1"/>
</dbReference>
<feature type="compositionally biased region" description="Low complexity" evidence="25">
    <location>
        <begin position="481"/>
        <end position="511"/>
    </location>
</feature>
<feature type="region of interest" description="Disordered" evidence="25">
    <location>
        <begin position="475"/>
        <end position="515"/>
    </location>
</feature>
<dbReference type="PROSITE" id="PS50217">
    <property type="entry name" value="BZIP"/>
    <property type="match status" value="1"/>
</dbReference>
<proteinExistence type="inferred from homology"/>
<sequence>MNGCYHPRGVSRFQVSLVTTTTIVRKQGFFWAMPDLKKYLTEGLIQVAILLSLAGMRVDVDPYLPPFSEIILGPNSALTQTQFHNLRNILDGYNLHPKSVDLDGFFTARRLLNWVRSLDRLQVPAAELEAWLVHREPDNGVSIPAQVGLLEEGGGLEDAEEPSELSMRLGNGGELGYDVAEDQTLGALGHMSRSLTHLDDEELLKEEGDDMSFFWEQEPQQDVHQEQLENARIQPLSLLNEEEEEDEFMVDGWRNTNPFHNQMFGEDLQLSGIRDNTSLSIEECLHLIDANFPPEGNPELTGPDVQNVGEHELSEFQRPLMSPLLSEQEATTLEQQWQDVLAIMESQDMDTAETIGDSPFSDSDRNTGSMENLIHQDVSLHQAALPRSTEAQNSVTMEEPCCINNHSVPNISLDTTSNAEAFEDSDIINLLLTTGTSLPSPIDPLLEEAMLDEIDLMDLALEEFEQQNLVDSDSGLSLDYSQSPASPSGSESSSSSSSSSCSSSLSSSNPSLMPEEGAVGYTRIKEEDEDAGYTHVKEEDEDLGYANIKEEDGAVGGYMPEQTKMSHSSFLEASQFHRLPWLEHIGHDHTYNQPQSQKKPPKDLSDESPKNKMLAHLSSRDEKRARLMNIPFSNERIVSVPVEEFNRLLAKYHLNEAQLTLIRDIRRRGKNKMAAQNCRRRKLDVLLELECSVDSLRRLRAKLLREKSEILRSIREMKQHLNSLYQEVYERLREEQGLLYSDNNFTLQEDSTSRVTSQRRSDSHSKRKLNKRQKHKK</sequence>
<dbReference type="Pfam" id="PF03131">
    <property type="entry name" value="bZIP_Maf"/>
    <property type="match status" value="1"/>
</dbReference>
<keyword evidence="7" id="KW-0153">Cholesterol metabolism</keyword>
<dbReference type="PANTHER" id="PTHR24411:SF31">
    <property type="entry name" value="ENDOPLASMIC RETICULUM MEMBRANE SENSOR NFE2L1"/>
    <property type="match status" value="1"/>
</dbReference>
<evidence type="ECO:0000256" key="6">
    <source>
        <dbReference type="ARBA" id="ARBA00022491"/>
    </source>
</evidence>
<accession>A0ABR3NLL5</accession>
<keyword evidence="13" id="KW-0443">Lipid metabolism</keyword>
<evidence type="ECO:0000256" key="17">
    <source>
        <dbReference type="ARBA" id="ARBA00023159"/>
    </source>
</evidence>
<evidence type="ECO:0000256" key="3">
    <source>
        <dbReference type="ARBA" id="ARBA00004648"/>
    </source>
</evidence>
<evidence type="ECO:0000256" key="2">
    <source>
        <dbReference type="ARBA" id="ARBA00004643"/>
    </source>
</evidence>